<evidence type="ECO:0000313" key="11">
    <source>
        <dbReference type="Ensembl" id="ENSSHAP00000017898.1"/>
    </source>
</evidence>
<accession>G3WR43</accession>
<evidence type="ECO:0000256" key="6">
    <source>
        <dbReference type="ARBA" id="ARBA00023157"/>
    </source>
</evidence>
<dbReference type="CDD" id="cd00272">
    <property type="entry name" value="Chemokine_CC"/>
    <property type="match status" value="1"/>
</dbReference>
<dbReference type="STRING" id="9305.ENSSHAP00000017898"/>
<reference evidence="11" key="2">
    <citation type="submission" date="2025-08" db="UniProtKB">
        <authorList>
            <consortium name="Ensembl"/>
        </authorList>
    </citation>
    <scope>IDENTIFICATION</scope>
</reference>
<evidence type="ECO:0000256" key="5">
    <source>
        <dbReference type="ARBA" id="ARBA00022729"/>
    </source>
</evidence>
<dbReference type="PANTHER" id="PTHR12015:SF111">
    <property type="entry name" value="C-C MOTIF CHEMOKINE 17"/>
    <property type="match status" value="1"/>
</dbReference>
<dbReference type="SUPFAM" id="SSF54117">
    <property type="entry name" value="Interleukin 8-like chemokines"/>
    <property type="match status" value="1"/>
</dbReference>
<protein>
    <recommendedName>
        <fullName evidence="10">Chemokine interleukin-8-like domain-containing protein</fullName>
    </recommendedName>
</protein>
<keyword evidence="6" id="KW-1015">Disulfide bond</keyword>
<dbReference type="InParanoid" id="G3WR43"/>
<evidence type="ECO:0000256" key="4">
    <source>
        <dbReference type="ARBA" id="ARBA00022525"/>
    </source>
</evidence>
<evidence type="ECO:0000313" key="12">
    <source>
        <dbReference type="Proteomes" id="UP000007648"/>
    </source>
</evidence>
<feature type="region of interest" description="Disordered" evidence="8">
    <location>
        <begin position="90"/>
        <end position="136"/>
    </location>
</feature>
<dbReference type="Proteomes" id="UP000007648">
    <property type="component" value="Unassembled WGS sequence"/>
</dbReference>
<keyword evidence="7" id="KW-0395">Inflammatory response</keyword>
<dbReference type="Ensembl" id="ENSSHAT00000018046.2">
    <property type="protein sequence ID" value="ENSSHAP00000017898.1"/>
    <property type="gene ID" value="ENSSHAG00000015193.2"/>
</dbReference>
<dbReference type="GO" id="GO:0006954">
    <property type="term" value="P:inflammatory response"/>
    <property type="evidence" value="ECO:0007669"/>
    <property type="project" value="UniProtKB-KW"/>
</dbReference>
<dbReference type="OMA" id="CCNAYIK"/>
<dbReference type="Pfam" id="PF00048">
    <property type="entry name" value="IL8"/>
    <property type="match status" value="1"/>
</dbReference>
<reference evidence="11" key="3">
    <citation type="submission" date="2025-09" db="UniProtKB">
        <authorList>
            <consortium name="Ensembl"/>
        </authorList>
    </citation>
    <scope>IDENTIFICATION</scope>
</reference>
<dbReference type="PANTHER" id="PTHR12015">
    <property type="entry name" value="SMALL INDUCIBLE CYTOKINE A"/>
    <property type="match status" value="1"/>
</dbReference>
<feature type="chain" id="PRO_5003459363" description="Chemokine interleukin-8-like domain-containing protein" evidence="9">
    <location>
        <begin position="24"/>
        <end position="136"/>
    </location>
</feature>
<keyword evidence="5 9" id="KW-0732">Signal</keyword>
<keyword evidence="4" id="KW-0964">Secreted</keyword>
<evidence type="ECO:0000256" key="7">
    <source>
        <dbReference type="ARBA" id="ARBA00023198"/>
    </source>
</evidence>
<dbReference type="FunFam" id="2.40.50.40:FF:000012">
    <property type="entry name" value="C-C motif chemokine"/>
    <property type="match status" value="1"/>
</dbReference>
<keyword evidence="3" id="KW-0202">Cytokine</keyword>
<dbReference type="OrthoDB" id="9447832at2759"/>
<comment type="subcellular location">
    <subcellularLocation>
        <location evidence="1">Secreted</location>
    </subcellularLocation>
</comment>
<feature type="domain" description="Chemokine interleukin-8-like" evidence="10">
    <location>
        <begin position="30"/>
        <end position="88"/>
    </location>
</feature>
<dbReference type="InterPro" id="IPR039809">
    <property type="entry name" value="Chemokine_b/g/d"/>
</dbReference>
<proteinExistence type="predicted"/>
<feature type="compositionally biased region" description="Polar residues" evidence="8">
    <location>
        <begin position="93"/>
        <end position="129"/>
    </location>
</feature>
<dbReference type="GO" id="GO:0008009">
    <property type="term" value="F:chemokine activity"/>
    <property type="evidence" value="ECO:0007669"/>
    <property type="project" value="InterPro"/>
</dbReference>
<dbReference type="FunCoup" id="G3WR43">
    <property type="interactions" value="663"/>
</dbReference>
<dbReference type="GeneTree" id="ENSGT00940000166352"/>
<keyword evidence="12" id="KW-1185">Reference proteome</keyword>
<dbReference type="eggNOG" id="ENOG502SWZ0">
    <property type="taxonomic scope" value="Eukaryota"/>
</dbReference>
<keyword evidence="2" id="KW-0145">Chemotaxis</keyword>
<dbReference type="KEGG" id="shr:100922264"/>
<reference evidence="11 12" key="1">
    <citation type="journal article" date="2011" name="Proc. Natl. Acad. Sci. U.S.A.">
        <title>Genetic diversity and population structure of the endangered marsupial Sarcophilus harrisii (Tasmanian devil).</title>
        <authorList>
            <person name="Miller W."/>
            <person name="Hayes V.M."/>
            <person name="Ratan A."/>
            <person name="Petersen D.C."/>
            <person name="Wittekindt N.E."/>
            <person name="Miller J."/>
            <person name="Walenz B."/>
            <person name="Knight J."/>
            <person name="Qi J."/>
            <person name="Zhao F."/>
            <person name="Wang Q."/>
            <person name="Bedoya-Reina O.C."/>
            <person name="Katiyar N."/>
            <person name="Tomsho L.P."/>
            <person name="Kasson L.M."/>
            <person name="Hardie R.A."/>
            <person name="Woodbridge P."/>
            <person name="Tindall E.A."/>
            <person name="Bertelsen M.F."/>
            <person name="Dixon D."/>
            <person name="Pyecroft S."/>
            <person name="Helgen K.M."/>
            <person name="Lesk A.M."/>
            <person name="Pringle T.H."/>
            <person name="Patterson N."/>
            <person name="Zhang Y."/>
            <person name="Kreiss A."/>
            <person name="Woods G.M."/>
            <person name="Jones M.E."/>
            <person name="Schuster S.C."/>
        </authorList>
    </citation>
    <scope>NUCLEOTIDE SEQUENCE [LARGE SCALE GENOMIC DNA]</scope>
</reference>
<feature type="signal peptide" evidence="9">
    <location>
        <begin position="1"/>
        <end position="23"/>
    </location>
</feature>
<gene>
    <name evidence="11" type="primary">CCL17</name>
</gene>
<organism evidence="11 12">
    <name type="scientific">Sarcophilus harrisii</name>
    <name type="common">Tasmanian devil</name>
    <name type="synonym">Sarcophilus laniarius</name>
    <dbReference type="NCBI Taxonomy" id="9305"/>
    <lineage>
        <taxon>Eukaryota</taxon>
        <taxon>Metazoa</taxon>
        <taxon>Chordata</taxon>
        <taxon>Craniata</taxon>
        <taxon>Vertebrata</taxon>
        <taxon>Euteleostomi</taxon>
        <taxon>Mammalia</taxon>
        <taxon>Metatheria</taxon>
        <taxon>Dasyuromorphia</taxon>
        <taxon>Dasyuridae</taxon>
        <taxon>Sarcophilus</taxon>
    </lineage>
</organism>
<dbReference type="GO" id="GO:0005615">
    <property type="term" value="C:extracellular space"/>
    <property type="evidence" value="ECO:0007669"/>
    <property type="project" value="UniProtKB-KW"/>
</dbReference>
<evidence type="ECO:0000256" key="3">
    <source>
        <dbReference type="ARBA" id="ARBA00022514"/>
    </source>
</evidence>
<sequence length="136" mass="15278">MKGLKMSLLVVLFLGIFLQHSNSARAPKLGQDCCNTYVKGAIPLPKLESWSKTSTFCRKEAIVFVTLQKKYICADPKKKWVNNAINYLKNKTRPTTQPPNTSQLNSKTQVNPSHQTNSTQYLNSTSPTKSPIHLKN</sequence>
<dbReference type="SMART" id="SM00199">
    <property type="entry name" value="SCY"/>
    <property type="match status" value="1"/>
</dbReference>
<evidence type="ECO:0000256" key="8">
    <source>
        <dbReference type="SAM" id="MobiDB-lite"/>
    </source>
</evidence>
<name>G3WR43_SARHA</name>
<dbReference type="GeneID" id="100922264"/>
<dbReference type="GO" id="GO:0006955">
    <property type="term" value="P:immune response"/>
    <property type="evidence" value="ECO:0007669"/>
    <property type="project" value="InterPro"/>
</dbReference>
<dbReference type="InterPro" id="IPR036048">
    <property type="entry name" value="Interleukin_8-like_sf"/>
</dbReference>
<dbReference type="CTD" id="6361"/>
<evidence type="ECO:0000256" key="9">
    <source>
        <dbReference type="SAM" id="SignalP"/>
    </source>
</evidence>
<dbReference type="AlphaFoldDB" id="G3WR43"/>
<dbReference type="InterPro" id="IPR001811">
    <property type="entry name" value="Chemokine_IL8-like_dom"/>
</dbReference>
<evidence type="ECO:0000259" key="10">
    <source>
        <dbReference type="SMART" id="SM00199"/>
    </source>
</evidence>
<evidence type="ECO:0000256" key="1">
    <source>
        <dbReference type="ARBA" id="ARBA00004613"/>
    </source>
</evidence>
<dbReference type="Gene3D" id="2.40.50.40">
    <property type="match status" value="1"/>
</dbReference>
<evidence type="ECO:0000256" key="2">
    <source>
        <dbReference type="ARBA" id="ARBA00022500"/>
    </source>
</evidence>
<dbReference type="HOGENOM" id="CLU_141716_6_0_1"/>